<evidence type="ECO:0000256" key="7">
    <source>
        <dbReference type="ARBA" id="ARBA00022989"/>
    </source>
</evidence>
<dbReference type="NCBIfam" id="TIGR01144">
    <property type="entry name" value="ATP_synt_b"/>
    <property type="match status" value="1"/>
</dbReference>
<dbReference type="GO" id="GO:0005886">
    <property type="term" value="C:plasma membrane"/>
    <property type="evidence" value="ECO:0007669"/>
    <property type="project" value="UniProtKB-SubCell"/>
</dbReference>
<keyword evidence="6 13" id="KW-0375">Hydrogen ion transport</keyword>
<evidence type="ECO:0000256" key="12">
    <source>
        <dbReference type="ARBA" id="ARBA00037847"/>
    </source>
</evidence>
<evidence type="ECO:0000256" key="8">
    <source>
        <dbReference type="ARBA" id="ARBA00023065"/>
    </source>
</evidence>
<organism evidence="16 17">
    <name type="scientific">Marininema halotolerans</name>
    <dbReference type="NCBI Taxonomy" id="1155944"/>
    <lineage>
        <taxon>Bacteria</taxon>
        <taxon>Bacillati</taxon>
        <taxon>Bacillota</taxon>
        <taxon>Bacilli</taxon>
        <taxon>Bacillales</taxon>
        <taxon>Thermoactinomycetaceae</taxon>
        <taxon>Marininema</taxon>
    </lineage>
</organism>
<dbReference type="RefSeq" id="WP_245838573.1">
    <property type="nucleotide sequence ID" value="NZ_FPAA01000001.1"/>
</dbReference>
<evidence type="ECO:0000256" key="2">
    <source>
        <dbReference type="ARBA" id="ARBA00022448"/>
    </source>
</evidence>
<comment type="subunit">
    <text evidence="13">F-type ATPases have 2 components, F(1) - the catalytic core - and F(0) - the membrane proton channel. F(1) has five subunits: alpha(3), beta(3), gamma(1), delta(1), epsilon(1). F(0) has three main subunits: a(1), b(2) and c(10-14). The alpha and beta chains form an alternating ring which encloses part of the gamma chain. F(1) is attached to F(0) by a central stalk formed by the gamma and epsilon chains, while a peripheral stalk is formed by the delta and b chains.</text>
</comment>
<dbReference type="GO" id="GO:0046933">
    <property type="term" value="F:proton-transporting ATP synthase activity, rotational mechanism"/>
    <property type="evidence" value="ECO:0007669"/>
    <property type="project" value="UniProtKB-UniRule"/>
</dbReference>
<dbReference type="EMBL" id="FPAA01000001">
    <property type="protein sequence ID" value="SFS34501.1"/>
    <property type="molecule type" value="Genomic_DNA"/>
</dbReference>
<keyword evidence="3 13" id="KW-1003">Cell membrane</keyword>
<evidence type="ECO:0000256" key="9">
    <source>
        <dbReference type="ARBA" id="ARBA00023136"/>
    </source>
</evidence>
<proteinExistence type="inferred from homology"/>
<feature type="transmembrane region" description="Helical" evidence="13">
    <location>
        <begin position="6"/>
        <end position="28"/>
    </location>
</feature>
<dbReference type="AlphaFoldDB" id="A0A1I6P2U7"/>
<keyword evidence="2 13" id="KW-0813">Transport</keyword>
<evidence type="ECO:0000313" key="16">
    <source>
        <dbReference type="EMBL" id="SFS34501.1"/>
    </source>
</evidence>
<name>A0A1I6P2U7_9BACL</name>
<keyword evidence="9 13" id="KW-0472">Membrane</keyword>
<feature type="coiled-coil region" evidence="15">
    <location>
        <begin position="32"/>
        <end position="132"/>
    </location>
</feature>
<evidence type="ECO:0000256" key="5">
    <source>
        <dbReference type="ARBA" id="ARBA00022692"/>
    </source>
</evidence>
<dbReference type="PANTHER" id="PTHR33445">
    <property type="entry name" value="ATP SYNTHASE SUBUNIT B', CHLOROPLASTIC"/>
    <property type="match status" value="1"/>
</dbReference>
<evidence type="ECO:0000256" key="1">
    <source>
        <dbReference type="ARBA" id="ARBA00005513"/>
    </source>
</evidence>
<dbReference type="PANTHER" id="PTHR33445:SF1">
    <property type="entry name" value="ATP SYNTHASE SUBUNIT B"/>
    <property type="match status" value="1"/>
</dbReference>
<dbReference type="InterPro" id="IPR005864">
    <property type="entry name" value="ATP_synth_F0_bsu_bac"/>
</dbReference>
<evidence type="ECO:0000256" key="3">
    <source>
        <dbReference type="ARBA" id="ARBA00022475"/>
    </source>
</evidence>
<dbReference type="Proteomes" id="UP000198660">
    <property type="component" value="Unassembled WGS sequence"/>
</dbReference>
<gene>
    <name evidence="13" type="primary">atpF</name>
    <name evidence="16" type="ORF">SAMN05444972_101324</name>
</gene>
<sequence>MLSLNLGTMLTQLVIVLVLMFLVTRFALRPMLSTMQKRQDHIEEQISSAENNRKEAEKLLAEQREALDAARVEAKEILERSKVQKDREATEIIREAEERANRMVKDASSEINREKEKALAELRDEVGRLSILLASKVMEEEMNESQQAKLVDRYLERVGELQ</sequence>
<dbReference type="SUPFAM" id="SSF81573">
    <property type="entry name" value="F1F0 ATP synthase subunit B, membrane domain"/>
    <property type="match status" value="1"/>
</dbReference>
<accession>A0A1I6P2U7</accession>
<evidence type="ECO:0000256" key="10">
    <source>
        <dbReference type="ARBA" id="ARBA00023310"/>
    </source>
</evidence>
<evidence type="ECO:0000256" key="6">
    <source>
        <dbReference type="ARBA" id="ARBA00022781"/>
    </source>
</evidence>
<dbReference type="InterPro" id="IPR050059">
    <property type="entry name" value="ATP_synthase_B_chain"/>
</dbReference>
<evidence type="ECO:0000256" key="13">
    <source>
        <dbReference type="HAMAP-Rule" id="MF_01398"/>
    </source>
</evidence>
<evidence type="ECO:0000256" key="11">
    <source>
        <dbReference type="ARBA" id="ARBA00025198"/>
    </source>
</evidence>
<keyword evidence="7 13" id="KW-1133">Transmembrane helix</keyword>
<keyword evidence="17" id="KW-1185">Reference proteome</keyword>
<keyword evidence="4 13" id="KW-0138">CF(0)</keyword>
<comment type="similarity">
    <text evidence="1 13 14">Belongs to the ATPase B chain family.</text>
</comment>
<keyword evidence="5 13" id="KW-0812">Transmembrane</keyword>
<evidence type="ECO:0000256" key="4">
    <source>
        <dbReference type="ARBA" id="ARBA00022547"/>
    </source>
</evidence>
<evidence type="ECO:0000256" key="14">
    <source>
        <dbReference type="RuleBase" id="RU003848"/>
    </source>
</evidence>
<dbReference type="GO" id="GO:0045259">
    <property type="term" value="C:proton-transporting ATP synthase complex"/>
    <property type="evidence" value="ECO:0007669"/>
    <property type="project" value="UniProtKB-KW"/>
</dbReference>
<dbReference type="GO" id="GO:0046961">
    <property type="term" value="F:proton-transporting ATPase activity, rotational mechanism"/>
    <property type="evidence" value="ECO:0007669"/>
    <property type="project" value="TreeGrafter"/>
</dbReference>
<comment type="function">
    <text evidence="11 13">F(1)F(0) ATP synthase produces ATP from ADP in the presence of a proton or sodium gradient. F-type ATPases consist of two structural domains, F(1) containing the extramembraneous catalytic core and F(0) containing the membrane proton channel, linked together by a central stalk and a peripheral stalk. During catalysis, ATP synthesis in the catalytic domain of F(1) is coupled via a rotary mechanism of the central stalk subunits to proton translocation.</text>
</comment>
<dbReference type="HAMAP" id="MF_01398">
    <property type="entry name" value="ATP_synth_b_bprime"/>
    <property type="match status" value="1"/>
</dbReference>
<dbReference type="Pfam" id="PF00430">
    <property type="entry name" value="ATP-synt_B"/>
    <property type="match status" value="1"/>
</dbReference>
<comment type="subcellular location">
    <subcellularLocation>
        <location evidence="13">Cell membrane</location>
        <topology evidence="13">Single-pass membrane protein</topology>
    </subcellularLocation>
    <subcellularLocation>
        <location evidence="12">Endomembrane system</location>
        <topology evidence="12">Single-pass membrane protein</topology>
    </subcellularLocation>
</comment>
<evidence type="ECO:0000313" key="17">
    <source>
        <dbReference type="Proteomes" id="UP000198660"/>
    </source>
</evidence>
<evidence type="ECO:0000256" key="15">
    <source>
        <dbReference type="SAM" id="Coils"/>
    </source>
</evidence>
<dbReference type="InterPro" id="IPR002146">
    <property type="entry name" value="ATP_synth_b/b'su_bac/chlpt"/>
</dbReference>
<dbReference type="GO" id="GO:0012505">
    <property type="term" value="C:endomembrane system"/>
    <property type="evidence" value="ECO:0007669"/>
    <property type="project" value="UniProtKB-SubCell"/>
</dbReference>
<dbReference type="CDD" id="cd06503">
    <property type="entry name" value="ATP-synt_Fo_b"/>
    <property type="match status" value="1"/>
</dbReference>
<comment type="function">
    <text evidence="13">Component of the F(0) channel, it forms part of the peripheral stalk, linking F(1) to F(0).</text>
</comment>
<dbReference type="InterPro" id="IPR028987">
    <property type="entry name" value="ATP_synth_B-like_membr_sf"/>
</dbReference>
<reference evidence="17" key="1">
    <citation type="submission" date="2016-10" db="EMBL/GenBank/DDBJ databases">
        <authorList>
            <person name="Varghese N."/>
            <person name="Submissions S."/>
        </authorList>
    </citation>
    <scope>NUCLEOTIDE SEQUENCE [LARGE SCALE GENOMIC DNA]</scope>
    <source>
        <strain evidence="17">DSM 45789</strain>
    </source>
</reference>
<protein>
    <recommendedName>
        <fullName evidence="13">ATP synthase subunit b</fullName>
    </recommendedName>
    <alternativeName>
        <fullName evidence="13">ATP synthase F(0) sector subunit b</fullName>
    </alternativeName>
    <alternativeName>
        <fullName evidence="13">ATPase subunit I</fullName>
    </alternativeName>
    <alternativeName>
        <fullName evidence="13">F-type ATPase subunit b</fullName>
        <shortName evidence="13">F-ATPase subunit b</shortName>
    </alternativeName>
</protein>
<keyword evidence="10 13" id="KW-0066">ATP synthesis</keyword>
<keyword evidence="15" id="KW-0175">Coiled coil</keyword>
<keyword evidence="8 13" id="KW-0406">Ion transport</keyword>